<protein>
    <submittedName>
        <fullName evidence="1">Uncharacterized protein</fullName>
    </submittedName>
</protein>
<accession>A0AAU2A1T2</accession>
<organism evidence="1">
    <name type="scientific">Streptomyces sp. NBC_00093</name>
    <dbReference type="NCBI Taxonomy" id="2975649"/>
    <lineage>
        <taxon>Bacteria</taxon>
        <taxon>Bacillati</taxon>
        <taxon>Actinomycetota</taxon>
        <taxon>Actinomycetes</taxon>
        <taxon>Kitasatosporales</taxon>
        <taxon>Streptomycetaceae</taxon>
        <taxon>Streptomyces</taxon>
    </lineage>
</organism>
<name>A0AAU2A1T2_9ACTN</name>
<sequence>MNTPLDTFRSDQALAAARDIAATGTPAVAFTKVDSGPCAWCDCDVTAEQHNPEFCAGCPCGAAMVMHVFNANAPVRRDIPLCVGHQADALRFVAAIVQAGGLL</sequence>
<reference evidence="1" key="1">
    <citation type="submission" date="2022-10" db="EMBL/GenBank/DDBJ databases">
        <title>The complete genomes of actinobacterial strains from the NBC collection.</title>
        <authorList>
            <person name="Joergensen T.S."/>
            <person name="Alvarez Arevalo M."/>
            <person name="Sterndorff E.B."/>
            <person name="Faurdal D."/>
            <person name="Vuksanovic O."/>
            <person name="Mourched A.-S."/>
            <person name="Charusanti P."/>
            <person name="Shaw S."/>
            <person name="Blin K."/>
            <person name="Weber T."/>
        </authorList>
    </citation>
    <scope>NUCLEOTIDE SEQUENCE</scope>
    <source>
        <strain evidence="1">NBC_00093</strain>
    </source>
</reference>
<gene>
    <name evidence="1" type="ORF">OHA22_20245</name>
</gene>
<dbReference type="AlphaFoldDB" id="A0AAU2A1T2"/>
<proteinExistence type="predicted"/>
<dbReference type="EMBL" id="CP108222">
    <property type="protein sequence ID" value="WTT17701.1"/>
    <property type="molecule type" value="Genomic_DNA"/>
</dbReference>
<evidence type="ECO:0000313" key="1">
    <source>
        <dbReference type="EMBL" id="WTT17701.1"/>
    </source>
</evidence>